<dbReference type="PROSITE" id="PS51257">
    <property type="entry name" value="PROKAR_LIPOPROTEIN"/>
    <property type="match status" value="1"/>
</dbReference>
<dbReference type="Proteomes" id="UP000323142">
    <property type="component" value="Unassembled WGS sequence"/>
</dbReference>
<proteinExistence type="predicted"/>
<reference evidence="2 3" key="2">
    <citation type="submission" date="2019-09" db="EMBL/GenBank/DDBJ databases">
        <authorList>
            <person name="Jin C."/>
        </authorList>
    </citation>
    <scope>NUCLEOTIDE SEQUENCE [LARGE SCALE GENOMIC DNA]</scope>
    <source>
        <strain evidence="2 3">BN140002</strain>
    </source>
</reference>
<dbReference type="OrthoDB" id="8452331at2"/>
<feature type="chain" id="PRO_5022658279" description="Lipoprotein" evidence="1">
    <location>
        <begin position="24"/>
        <end position="174"/>
    </location>
</feature>
<dbReference type="RefSeq" id="WP_149818429.1">
    <property type="nucleotide sequence ID" value="NZ_VUOA01000024.1"/>
</dbReference>
<feature type="signal peptide" evidence="1">
    <location>
        <begin position="1"/>
        <end position="23"/>
    </location>
</feature>
<sequence length="174" mass="17571">MASRTITALAFAAALGLAGCQTAGGALVSAPGVPIAVESIEGAPQGVQSALQGELASAAQERRMTLVGAGADARYRVRGYLSAETTEDGSTAVAFVWDVFDAEKRRAKRVAGAKPIRAASAASPWEGLDRDALRRLAADSMNEIAGFLVADAGPAAAPAGGETRPATALGFAEE</sequence>
<name>A0A5B2VD76_9HYPH</name>
<evidence type="ECO:0000313" key="2">
    <source>
        <dbReference type="EMBL" id="KAA2236678.1"/>
    </source>
</evidence>
<evidence type="ECO:0008006" key="4">
    <source>
        <dbReference type="Google" id="ProtNLM"/>
    </source>
</evidence>
<evidence type="ECO:0000313" key="3">
    <source>
        <dbReference type="Proteomes" id="UP000323142"/>
    </source>
</evidence>
<organism evidence="2 3">
    <name type="scientific">Salinarimonas soli</name>
    <dbReference type="NCBI Taxonomy" id="1638099"/>
    <lineage>
        <taxon>Bacteria</taxon>
        <taxon>Pseudomonadati</taxon>
        <taxon>Pseudomonadota</taxon>
        <taxon>Alphaproteobacteria</taxon>
        <taxon>Hyphomicrobiales</taxon>
        <taxon>Salinarimonadaceae</taxon>
        <taxon>Salinarimonas</taxon>
    </lineage>
</organism>
<keyword evidence="3" id="KW-1185">Reference proteome</keyword>
<reference evidence="2 3" key="1">
    <citation type="submission" date="2019-09" db="EMBL/GenBank/DDBJ databases">
        <title>Salinarimonas rosea gen. nov., sp. nov., a new member of the a-2 subgroup of the Proteobacteria.</title>
        <authorList>
            <person name="Liu J."/>
        </authorList>
    </citation>
    <scope>NUCLEOTIDE SEQUENCE [LARGE SCALE GENOMIC DNA]</scope>
    <source>
        <strain evidence="2 3">BN140002</strain>
    </source>
</reference>
<evidence type="ECO:0000256" key="1">
    <source>
        <dbReference type="SAM" id="SignalP"/>
    </source>
</evidence>
<protein>
    <recommendedName>
        <fullName evidence="4">Lipoprotein</fullName>
    </recommendedName>
</protein>
<accession>A0A5B2VD76</accession>
<dbReference type="EMBL" id="VUOA01000024">
    <property type="protein sequence ID" value="KAA2236678.1"/>
    <property type="molecule type" value="Genomic_DNA"/>
</dbReference>
<dbReference type="AlphaFoldDB" id="A0A5B2VD76"/>
<gene>
    <name evidence="2" type="ORF">F0L46_13680</name>
</gene>
<comment type="caution">
    <text evidence="2">The sequence shown here is derived from an EMBL/GenBank/DDBJ whole genome shotgun (WGS) entry which is preliminary data.</text>
</comment>
<keyword evidence="1" id="KW-0732">Signal</keyword>